<evidence type="ECO:0000313" key="2">
    <source>
        <dbReference type="EMBL" id="SFI23745.1"/>
    </source>
</evidence>
<name>A0A1I3GJS3_9ACTN</name>
<reference evidence="3" key="1">
    <citation type="submission" date="2016-10" db="EMBL/GenBank/DDBJ databases">
        <authorList>
            <person name="Varghese N."/>
            <person name="Submissions S."/>
        </authorList>
    </citation>
    <scope>NUCLEOTIDE SEQUENCE [LARGE SCALE GENOMIC DNA]</scope>
    <source>
        <strain evidence="3">CGMCC 4.2126</strain>
    </source>
</reference>
<evidence type="ECO:0000313" key="3">
    <source>
        <dbReference type="Proteomes" id="UP000199111"/>
    </source>
</evidence>
<feature type="transmembrane region" description="Helical" evidence="1">
    <location>
        <begin position="13"/>
        <end position="37"/>
    </location>
</feature>
<dbReference type="EMBL" id="FOQY01000002">
    <property type="protein sequence ID" value="SFI23745.1"/>
    <property type="molecule type" value="Genomic_DNA"/>
</dbReference>
<protein>
    <submittedName>
        <fullName evidence="2">Uncharacterized protein</fullName>
    </submittedName>
</protein>
<sequence>MALGLTLAEYGNFWIANALYLAFVLDALASSITKIVAYRRGF</sequence>
<accession>A0A1I3GJS3</accession>
<dbReference type="Proteomes" id="UP000199111">
    <property type="component" value="Unassembled WGS sequence"/>
</dbReference>
<evidence type="ECO:0000256" key="1">
    <source>
        <dbReference type="SAM" id="Phobius"/>
    </source>
</evidence>
<keyword evidence="3" id="KW-1185">Reference proteome</keyword>
<dbReference type="AlphaFoldDB" id="A0A1I3GJS3"/>
<proteinExistence type="predicted"/>
<gene>
    <name evidence="2" type="ORF">SAMN05216275_102105</name>
</gene>
<keyword evidence="1" id="KW-0472">Membrane</keyword>
<keyword evidence="1" id="KW-0812">Transmembrane</keyword>
<organism evidence="2 3">
    <name type="scientific">Streptosporangium canum</name>
    <dbReference type="NCBI Taxonomy" id="324952"/>
    <lineage>
        <taxon>Bacteria</taxon>
        <taxon>Bacillati</taxon>
        <taxon>Actinomycetota</taxon>
        <taxon>Actinomycetes</taxon>
        <taxon>Streptosporangiales</taxon>
        <taxon>Streptosporangiaceae</taxon>
        <taxon>Streptosporangium</taxon>
    </lineage>
</organism>
<keyword evidence="1" id="KW-1133">Transmembrane helix</keyword>